<evidence type="ECO:0000256" key="1">
    <source>
        <dbReference type="SAM" id="Phobius"/>
    </source>
</evidence>
<gene>
    <name evidence="2" type="ORF">B5782_1498</name>
</gene>
<dbReference type="Proteomes" id="UP000192666">
    <property type="component" value="Unassembled WGS sequence"/>
</dbReference>
<keyword evidence="1" id="KW-1133">Transmembrane helix</keyword>
<organism evidence="2 3">
    <name type="scientific">Bifidobacterium catenulatum</name>
    <dbReference type="NCBI Taxonomy" id="1686"/>
    <lineage>
        <taxon>Bacteria</taxon>
        <taxon>Bacillati</taxon>
        <taxon>Actinomycetota</taxon>
        <taxon>Actinomycetes</taxon>
        <taxon>Bifidobacteriales</taxon>
        <taxon>Bifidobacteriaceae</taxon>
        <taxon>Bifidobacterium</taxon>
    </lineage>
</organism>
<feature type="transmembrane region" description="Helical" evidence="1">
    <location>
        <begin position="20"/>
        <end position="40"/>
    </location>
</feature>
<proteinExistence type="predicted"/>
<dbReference type="RefSeq" id="WP_257616841.1">
    <property type="nucleotide sequence ID" value="NZ_JBPFJD010000003.1"/>
</dbReference>
<evidence type="ECO:0000313" key="2">
    <source>
        <dbReference type="EMBL" id="OQM49749.1"/>
    </source>
</evidence>
<accession>A0A1V8PM90</accession>
<evidence type="ECO:0000313" key="3">
    <source>
        <dbReference type="Proteomes" id="UP000192666"/>
    </source>
</evidence>
<name>A0A1V8PM90_9BIFI</name>
<dbReference type="AlphaFoldDB" id="A0A1V8PM90"/>
<comment type="caution">
    <text evidence="2">The sequence shown here is derived from an EMBL/GenBank/DDBJ whole genome shotgun (WGS) entry which is preliminary data.</text>
</comment>
<dbReference type="EMBL" id="NAQA01000006">
    <property type="protein sequence ID" value="OQM49749.1"/>
    <property type="molecule type" value="Genomic_DNA"/>
</dbReference>
<reference evidence="2 3" key="1">
    <citation type="submission" date="2017-03" db="EMBL/GenBank/DDBJ databases">
        <title>Maternal inheritance of bifidobacteria.</title>
        <authorList>
            <person name="Lugli G.A."/>
            <person name="Duranti S."/>
            <person name="Milani C."/>
            <person name="Mancabelli L."/>
        </authorList>
    </citation>
    <scope>NUCLEOTIDE SEQUENCE [LARGE SCALE GENOMIC DNA]</scope>
    <source>
        <strain evidence="2 3">1899B</strain>
    </source>
</reference>
<keyword evidence="1" id="KW-0472">Membrane</keyword>
<sequence>MGKNPDVIESAHMALHLMKAGMAIYGYPAVAIMSEFLRALGFRL</sequence>
<keyword evidence="1" id="KW-0812">Transmembrane</keyword>
<protein>
    <submittedName>
        <fullName evidence="2">Uncharacterized protein</fullName>
    </submittedName>
</protein>